<keyword evidence="2" id="KW-1185">Reference proteome</keyword>
<dbReference type="EMBL" id="CAJHNH020000003">
    <property type="protein sequence ID" value="CAG5114546.1"/>
    <property type="molecule type" value="Genomic_DNA"/>
</dbReference>
<protein>
    <submittedName>
        <fullName evidence="1">Uncharacterized protein</fullName>
    </submittedName>
</protein>
<reference evidence="1" key="1">
    <citation type="submission" date="2021-04" db="EMBL/GenBank/DDBJ databases">
        <authorList>
            <consortium name="Molecular Ecology Group"/>
        </authorList>
    </citation>
    <scope>NUCLEOTIDE SEQUENCE</scope>
</reference>
<evidence type="ECO:0000313" key="2">
    <source>
        <dbReference type="Proteomes" id="UP000678393"/>
    </source>
</evidence>
<evidence type="ECO:0000313" key="1">
    <source>
        <dbReference type="EMBL" id="CAG5114546.1"/>
    </source>
</evidence>
<gene>
    <name evidence="1" type="ORF">CUNI_LOCUS104</name>
</gene>
<sequence length="126" mass="14107">LRRNIRCLLSTPAIQACYNTFNQGVNQVVNLQTQNRAPRETLQTLACNVSVARYQCETDIYSRCDARTGQIMQDFFFAAVPGDCRRATGVRSRYVDIFNAGSVSGGKTSSIVNFMILTILAFVWKI</sequence>
<dbReference type="AlphaFoldDB" id="A0A8S3YIR6"/>
<comment type="caution">
    <text evidence="1">The sequence shown here is derived from an EMBL/GenBank/DDBJ whole genome shotgun (WGS) entry which is preliminary data.</text>
</comment>
<proteinExistence type="predicted"/>
<dbReference type="Proteomes" id="UP000678393">
    <property type="component" value="Unassembled WGS sequence"/>
</dbReference>
<feature type="non-terminal residue" evidence="1">
    <location>
        <position position="126"/>
    </location>
</feature>
<name>A0A8S3YIR6_9EUPU</name>
<dbReference type="OrthoDB" id="6071729at2759"/>
<organism evidence="1 2">
    <name type="scientific">Candidula unifasciata</name>
    <dbReference type="NCBI Taxonomy" id="100452"/>
    <lineage>
        <taxon>Eukaryota</taxon>
        <taxon>Metazoa</taxon>
        <taxon>Spiralia</taxon>
        <taxon>Lophotrochozoa</taxon>
        <taxon>Mollusca</taxon>
        <taxon>Gastropoda</taxon>
        <taxon>Heterobranchia</taxon>
        <taxon>Euthyneura</taxon>
        <taxon>Panpulmonata</taxon>
        <taxon>Eupulmonata</taxon>
        <taxon>Stylommatophora</taxon>
        <taxon>Helicina</taxon>
        <taxon>Helicoidea</taxon>
        <taxon>Geomitridae</taxon>
        <taxon>Candidula</taxon>
    </lineage>
</organism>
<accession>A0A8S3YIR6</accession>